<dbReference type="AlphaFoldDB" id="A0A0F9X9W4"/>
<sequence>MFSIRQKREIADKIQTILRETKHLGLPTGEIVFQLHVHSKESWSWADIENNAAVNDPEINPWNEDQDKRQND</sequence>
<accession>A0A0F9X9W4</accession>
<comment type="caution">
    <text evidence="1">The sequence shown here is derived from an EMBL/GenBank/DDBJ whole genome shotgun (WGS) entry which is preliminary data.</text>
</comment>
<reference evidence="1" key="1">
    <citation type="journal article" date="2015" name="Nature">
        <title>Complex archaea that bridge the gap between prokaryotes and eukaryotes.</title>
        <authorList>
            <person name="Spang A."/>
            <person name="Saw J.H."/>
            <person name="Jorgensen S.L."/>
            <person name="Zaremba-Niedzwiedzka K."/>
            <person name="Martijn J."/>
            <person name="Lind A.E."/>
            <person name="van Eijk R."/>
            <person name="Schleper C."/>
            <person name="Guy L."/>
            <person name="Ettema T.J."/>
        </authorList>
    </citation>
    <scope>NUCLEOTIDE SEQUENCE</scope>
</reference>
<evidence type="ECO:0000313" key="1">
    <source>
        <dbReference type="EMBL" id="KKN88413.1"/>
    </source>
</evidence>
<organism evidence="1">
    <name type="scientific">marine sediment metagenome</name>
    <dbReference type="NCBI Taxonomy" id="412755"/>
    <lineage>
        <taxon>unclassified sequences</taxon>
        <taxon>metagenomes</taxon>
        <taxon>ecological metagenomes</taxon>
    </lineage>
</organism>
<proteinExistence type="predicted"/>
<gene>
    <name evidence="1" type="ORF">LCGC14_0249760</name>
</gene>
<name>A0A0F9X9W4_9ZZZZ</name>
<dbReference type="EMBL" id="LAZR01000129">
    <property type="protein sequence ID" value="KKN88413.1"/>
    <property type="molecule type" value="Genomic_DNA"/>
</dbReference>
<protein>
    <submittedName>
        <fullName evidence="1">Uncharacterized protein</fullName>
    </submittedName>
</protein>